<dbReference type="Gene3D" id="3.90.550.10">
    <property type="entry name" value="Spore Coat Polysaccharide Biosynthesis Protein SpsA, Chain A"/>
    <property type="match status" value="1"/>
</dbReference>
<dbReference type="SUPFAM" id="SSF53448">
    <property type="entry name" value="Nucleotide-diphospho-sugar transferases"/>
    <property type="match status" value="1"/>
</dbReference>
<evidence type="ECO:0000256" key="5">
    <source>
        <dbReference type="SAM" id="SignalP"/>
    </source>
</evidence>
<name>A0AA40CBR7_9PEZI</name>
<sequence length="499" mass="57128">MLIHGIHRTKPAKAVGVLLLLFFVWAWLSNVQGVRLTDDLVPGRQHADKTTKHAGKARARIGKVTVAANKLANDVVRRAIESHERHNARHGYVQFTAEHQAVSNLIEHDRLNRAKGAWTKPAYLLSVLVAELEKPEADRLEWLYWFDADTLVMNLETPLEAFLPPANHSALNEVDLLITTNWDGLNSGVFALRVSTWSVSLLSAILAYPIYENTRMQKDRFRDQSAFQYLLEDAKSPFAELPMKGKDRWVKVPMRWFNSLPVNNAFYKNGTWIFAKNMTKAMFDNGTTEVYEDGHGGKVNPWKVMQGDMIVHFAGSSNVRDSWMEPWVARAEQNLPEWNNATTKYLLREEAKEFWKKTEEQLVIDKAKSKVEEEQKRKALKEKQKQEKAEKEKKDKAEKERLEKLRIEKERKAEEEKKKKLAAAEKKKKDAENKDIQNHEKKLAKEKARDEKAAQRSAQREKEKAKTVATPTETAKHLITDAAKTSASETTQAPKSTAA</sequence>
<keyword evidence="2" id="KW-0328">Glycosyltransferase</keyword>
<feature type="compositionally biased region" description="Basic and acidic residues" evidence="4">
    <location>
        <begin position="370"/>
        <end position="466"/>
    </location>
</feature>
<accession>A0AA40CBR7</accession>
<keyword evidence="7" id="KW-1185">Reference proteome</keyword>
<dbReference type="PANTHER" id="PTHR31306:SF8">
    <property type="entry name" value="GLYCOSYLTRANSFERASE FAMILY 34 PROTEIN"/>
    <property type="match status" value="1"/>
</dbReference>
<keyword evidence="3" id="KW-0808">Transferase</keyword>
<organism evidence="6 7">
    <name type="scientific">Immersiella caudata</name>
    <dbReference type="NCBI Taxonomy" id="314043"/>
    <lineage>
        <taxon>Eukaryota</taxon>
        <taxon>Fungi</taxon>
        <taxon>Dikarya</taxon>
        <taxon>Ascomycota</taxon>
        <taxon>Pezizomycotina</taxon>
        <taxon>Sordariomycetes</taxon>
        <taxon>Sordariomycetidae</taxon>
        <taxon>Sordariales</taxon>
        <taxon>Lasiosphaeriaceae</taxon>
        <taxon>Immersiella</taxon>
    </lineage>
</organism>
<dbReference type="GO" id="GO:0016757">
    <property type="term" value="F:glycosyltransferase activity"/>
    <property type="evidence" value="ECO:0007669"/>
    <property type="project" value="UniProtKB-KW"/>
</dbReference>
<feature type="region of interest" description="Disordered" evidence="4">
    <location>
        <begin position="370"/>
        <end position="499"/>
    </location>
</feature>
<evidence type="ECO:0008006" key="8">
    <source>
        <dbReference type="Google" id="ProtNLM"/>
    </source>
</evidence>
<evidence type="ECO:0000313" key="7">
    <source>
        <dbReference type="Proteomes" id="UP001175000"/>
    </source>
</evidence>
<proteinExistence type="inferred from homology"/>
<evidence type="ECO:0000256" key="3">
    <source>
        <dbReference type="ARBA" id="ARBA00022679"/>
    </source>
</evidence>
<dbReference type="InterPro" id="IPR008630">
    <property type="entry name" value="Glyco_trans_34"/>
</dbReference>
<dbReference type="InterPro" id="IPR029044">
    <property type="entry name" value="Nucleotide-diphossugar_trans"/>
</dbReference>
<feature type="compositionally biased region" description="Polar residues" evidence="4">
    <location>
        <begin position="483"/>
        <end position="499"/>
    </location>
</feature>
<gene>
    <name evidence="6" type="ORF">B0T14DRAFT_598288</name>
</gene>
<dbReference type="FunFam" id="3.90.550.10:FF:000237">
    <property type="entry name" value="WGS project CABT00000000 data, contig 2.1"/>
    <property type="match status" value="1"/>
</dbReference>
<dbReference type="GO" id="GO:0000139">
    <property type="term" value="C:Golgi membrane"/>
    <property type="evidence" value="ECO:0007669"/>
    <property type="project" value="TreeGrafter"/>
</dbReference>
<evidence type="ECO:0000256" key="4">
    <source>
        <dbReference type="SAM" id="MobiDB-lite"/>
    </source>
</evidence>
<dbReference type="Proteomes" id="UP001175000">
    <property type="component" value="Unassembled WGS sequence"/>
</dbReference>
<protein>
    <recommendedName>
        <fullName evidence="8">Glycosyltransferase family 34 protein</fullName>
    </recommendedName>
</protein>
<comment type="caution">
    <text evidence="6">The sequence shown here is derived from an EMBL/GenBank/DDBJ whole genome shotgun (WGS) entry which is preliminary data.</text>
</comment>
<dbReference type="EMBL" id="JAULSU010000001">
    <property type="protein sequence ID" value="KAK0632916.1"/>
    <property type="molecule type" value="Genomic_DNA"/>
</dbReference>
<feature type="signal peptide" evidence="5">
    <location>
        <begin position="1"/>
        <end position="33"/>
    </location>
</feature>
<keyword evidence="5" id="KW-0732">Signal</keyword>
<evidence type="ECO:0000256" key="1">
    <source>
        <dbReference type="ARBA" id="ARBA00005664"/>
    </source>
</evidence>
<dbReference type="Pfam" id="PF05637">
    <property type="entry name" value="Glyco_transf_34"/>
    <property type="match status" value="1"/>
</dbReference>
<comment type="similarity">
    <text evidence="1">Belongs to the glycosyltransferase 34 family.</text>
</comment>
<dbReference type="PANTHER" id="PTHR31306">
    <property type="entry name" value="ALPHA-1,6-MANNOSYLTRANSFERASE MNN11-RELATED"/>
    <property type="match status" value="1"/>
</dbReference>
<evidence type="ECO:0000313" key="6">
    <source>
        <dbReference type="EMBL" id="KAK0632916.1"/>
    </source>
</evidence>
<evidence type="ECO:0000256" key="2">
    <source>
        <dbReference type="ARBA" id="ARBA00022676"/>
    </source>
</evidence>
<dbReference type="AlphaFoldDB" id="A0AA40CBR7"/>
<dbReference type="GO" id="GO:0006487">
    <property type="term" value="P:protein N-linked glycosylation"/>
    <property type="evidence" value="ECO:0007669"/>
    <property type="project" value="TreeGrafter"/>
</dbReference>
<feature type="chain" id="PRO_5041291012" description="Glycosyltransferase family 34 protein" evidence="5">
    <location>
        <begin position="34"/>
        <end position="499"/>
    </location>
</feature>
<reference evidence="6" key="1">
    <citation type="submission" date="2023-06" db="EMBL/GenBank/DDBJ databases">
        <title>Genome-scale phylogeny and comparative genomics of the fungal order Sordariales.</title>
        <authorList>
            <consortium name="Lawrence Berkeley National Laboratory"/>
            <person name="Hensen N."/>
            <person name="Bonometti L."/>
            <person name="Westerberg I."/>
            <person name="Brannstrom I.O."/>
            <person name="Guillou S."/>
            <person name="Cros-Aarteil S."/>
            <person name="Calhoun S."/>
            <person name="Haridas S."/>
            <person name="Kuo A."/>
            <person name="Mondo S."/>
            <person name="Pangilinan J."/>
            <person name="Riley R."/>
            <person name="Labutti K."/>
            <person name="Andreopoulos B."/>
            <person name="Lipzen A."/>
            <person name="Chen C."/>
            <person name="Yanf M."/>
            <person name="Daum C."/>
            <person name="Ng V."/>
            <person name="Clum A."/>
            <person name="Steindorff A."/>
            <person name="Ohm R."/>
            <person name="Martin F."/>
            <person name="Silar P."/>
            <person name="Natvig D."/>
            <person name="Lalanne C."/>
            <person name="Gautier V."/>
            <person name="Ament-Velasquez S.L."/>
            <person name="Kruys A."/>
            <person name="Hutchinson M.I."/>
            <person name="Powell A.J."/>
            <person name="Barry K."/>
            <person name="Miller A.N."/>
            <person name="Grigoriev I.V."/>
            <person name="Debuchy R."/>
            <person name="Gladieux P."/>
            <person name="Thoren M.H."/>
            <person name="Johannesson H."/>
        </authorList>
    </citation>
    <scope>NUCLEOTIDE SEQUENCE</scope>
    <source>
        <strain evidence="6">CBS 606.72</strain>
    </source>
</reference>